<evidence type="ECO:0000259" key="2">
    <source>
        <dbReference type="Pfam" id="PF23493"/>
    </source>
</evidence>
<accession>A0ABR9RPL3</accession>
<feature type="domain" description="Cysteinyl-tRNA ligase anticodon binding" evidence="2">
    <location>
        <begin position="175"/>
        <end position="224"/>
    </location>
</feature>
<feature type="transmembrane region" description="Helical" evidence="1">
    <location>
        <begin position="63"/>
        <end position="81"/>
    </location>
</feature>
<sequence length="230" mass="24898">MTSLQPTRVGPTPFFHGVVWVGLPLLGALAGGLLAWGLDWALGMPWVPLQGPLELVDEVTGDWTLWVLLGLGVVVGLALAASAEHDAARIAVDATEVRVTQDGEERVVPAGDVAVAFLDEGLLVLQDAAGRRRALVRMEDLPEDRVRAALVEHGYAWAEEDPRAGEFSRWVPDAPALPTGANAVLVARQKALEDNQGKDAEELRLELEKLGVVVRDRGDRQYWRAITPGR</sequence>
<keyword evidence="1" id="KW-1133">Transmembrane helix</keyword>
<dbReference type="Pfam" id="PF23494">
    <property type="entry name" value="bPH_10"/>
    <property type="match status" value="1"/>
</dbReference>
<dbReference type="RefSeq" id="WP_193636841.1">
    <property type="nucleotide sequence ID" value="NZ_JADCSA010000002.1"/>
</dbReference>
<feature type="transmembrane region" description="Helical" evidence="1">
    <location>
        <begin position="12"/>
        <end position="38"/>
    </location>
</feature>
<comment type="caution">
    <text evidence="4">The sequence shown here is derived from an EMBL/GenBank/DDBJ whole genome shotgun (WGS) entry which is preliminary data.</text>
</comment>
<feature type="domain" description="YqeB PH" evidence="3">
    <location>
        <begin position="7"/>
        <end position="158"/>
    </location>
</feature>
<evidence type="ECO:0000259" key="3">
    <source>
        <dbReference type="Pfam" id="PF23494"/>
    </source>
</evidence>
<dbReference type="Pfam" id="PF23493">
    <property type="entry name" value="CysS_C"/>
    <property type="match status" value="1"/>
</dbReference>
<keyword evidence="1" id="KW-0472">Membrane</keyword>
<keyword evidence="5" id="KW-1185">Reference proteome</keyword>
<evidence type="ECO:0000256" key="1">
    <source>
        <dbReference type="SAM" id="Phobius"/>
    </source>
</evidence>
<evidence type="ECO:0008006" key="6">
    <source>
        <dbReference type="Google" id="ProtNLM"/>
    </source>
</evidence>
<keyword evidence="1" id="KW-0812">Transmembrane</keyword>
<reference evidence="4 5" key="1">
    <citation type="submission" date="2020-10" db="EMBL/GenBank/DDBJ databases">
        <title>Nocardioides sp. isolated from sludge.</title>
        <authorList>
            <person name="Zhang X."/>
        </authorList>
    </citation>
    <scope>NUCLEOTIDE SEQUENCE [LARGE SCALE GENOMIC DNA]</scope>
    <source>
        <strain evidence="4 5">Y6</strain>
    </source>
</reference>
<evidence type="ECO:0000313" key="5">
    <source>
        <dbReference type="Proteomes" id="UP000756387"/>
    </source>
</evidence>
<name>A0ABR9RPL3_9ACTN</name>
<gene>
    <name evidence="4" type="ORF">IEQ44_02425</name>
</gene>
<organism evidence="4 5">
    <name type="scientific">Nocardioides malaquae</name>
    <dbReference type="NCBI Taxonomy" id="2773426"/>
    <lineage>
        <taxon>Bacteria</taxon>
        <taxon>Bacillati</taxon>
        <taxon>Actinomycetota</taxon>
        <taxon>Actinomycetes</taxon>
        <taxon>Propionibacteriales</taxon>
        <taxon>Nocardioidaceae</taxon>
        <taxon>Nocardioides</taxon>
    </lineage>
</organism>
<proteinExistence type="predicted"/>
<dbReference type="Proteomes" id="UP000756387">
    <property type="component" value="Unassembled WGS sequence"/>
</dbReference>
<dbReference type="InterPro" id="IPR057798">
    <property type="entry name" value="PH_YqeB"/>
</dbReference>
<dbReference type="InterPro" id="IPR056411">
    <property type="entry name" value="CysS_C"/>
</dbReference>
<dbReference type="EMBL" id="JADCSA010000002">
    <property type="protein sequence ID" value="MBE7323509.1"/>
    <property type="molecule type" value="Genomic_DNA"/>
</dbReference>
<evidence type="ECO:0000313" key="4">
    <source>
        <dbReference type="EMBL" id="MBE7323509.1"/>
    </source>
</evidence>
<protein>
    <recommendedName>
        <fullName evidence="6">DUF308 domain-containing protein</fullName>
    </recommendedName>
</protein>